<dbReference type="PRINTS" id="PR00705">
    <property type="entry name" value="PAPAIN"/>
</dbReference>
<evidence type="ECO:0008006" key="9">
    <source>
        <dbReference type="Google" id="ProtNLM"/>
    </source>
</evidence>
<dbReference type="Pfam" id="PF08246">
    <property type="entry name" value="Inhibitor_I29"/>
    <property type="match status" value="1"/>
</dbReference>
<sequence>MRLIASILALVAAASAMTLNHERIFGDWKRQFGRAYGTHEEETMRFNVFRQNAAKVVAHNAAGHSWTMGLNMFSDLTEDDSAPSNIAASLANHGPKNYELSHLRAVGIPTSVDWTEKGAVTPVKNQGQCGSCWAFSATGSMEGAVFLNSGKLPSLSMSAIAQQPVSVAIQADQSAFQFYTGGVLTSNACGTSLDHGVLAVGYGSQNGDDFYKVKNSWGASWGLKGYILLGRGASYNRGQGQCGMLKMASYPVA</sequence>
<evidence type="ECO:0000256" key="1">
    <source>
        <dbReference type="ARBA" id="ARBA00008455"/>
    </source>
</evidence>
<dbReference type="CDD" id="cd02248">
    <property type="entry name" value="Peptidase_C1A"/>
    <property type="match status" value="1"/>
</dbReference>
<comment type="caution">
    <text evidence="7">The sequence shown here is derived from an EMBL/GenBank/DDBJ whole genome shotgun (WGS) entry which is preliminary data.</text>
</comment>
<dbReference type="GO" id="GO:0006508">
    <property type="term" value="P:proteolysis"/>
    <property type="evidence" value="ECO:0007669"/>
    <property type="project" value="InterPro"/>
</dbReference>
<feature type="domain" description="Peptidase C1A papain C-terminal" evidence="5">
    <location>
        <begin position="108"/>
        <end position="252"/>
    </location>
</feature>
<keyword evidence="4" id="KW-0732">Signal</keyword>
<reference evidence="7 8" key="1">
    <citation type="submission" date="2019-07" db="EMBL/GenBank/DDBJ databases">
        <title>Genomes of Cafeteria roenbergensis.</title>
        <authorList>
            <person name="Fischer M.G."/>
            <person name="Hackl T."/>
            <person name="Roman M."/>
        </authorList>
    </citation>
    <scope>NUCLEOTIDE SEQUENCE [LARGE SCALE GENOMIC DNA]</scope>
    <source>
        <strain evidence="7 8">RCC970-E3</strain>
    </source>
</reference>
<evidence type="ECO:0000259" key="6">
    <source>
        <dbReference type="SMART" id="SM00848"/>
    </source>
</evidence>
<dbReference type="PROSITE" id="PS00139">
    <property type="entry name" value="THIOL_PROTEASE_CYS"/>
    <property type="match status" value="1"/>
</dbReference>
<keyword evidence="3" id="KW-1015">Disulfide bond</keyword>
<dbReference type="Gene3D" id="3.90.70.10">
    <property type="entry name" value="Cysteine proteinases"/>
    <property type="match status" value="2"/>
</dbReference>
<comment type="similarity">
    <text evidence="1">Belongs to the peptidase C1 family.</text>
</comment>
<dbReference type="InterPro" id="IPR013201">
    <property type="entry name" value="Prot_inhib_I29"/>
</dbReference>
<dbReference type="EMBL" id="VLTL01000136">
    <property type="protein sequence ID" value="KAA0159108.1"/>
    <property type="molecule type" value="Genomic_DNA"/>
</dbReference>
<dbReference type="Proteomes" id="UP000324907">
    <property type="component" value="Unassembled WGS sequence"/>
</dbReference>
<dbReference type="Pfam" id="PF00112">
    <property type="entry name" value="Peptidase_C1"/>
    <property type="match status" value="1"/>
</dbReference>
<dbReference type="PANTHER" id="PTHR12411">
    <property type="entry name" value="CYSTEINE PROTEASE FAMILY C1-RELATED"/>
    <property type="match status" value="1"/>
</dbReference>
<evidence type="ECO:0000259" key="5">
    <source>
        <dbReference type="SMART" id="SM00645"/>
    </source>
</evidence>
<gene>
    <name evidence="7" type="ORF">FNF28_05976</name>
</gene>
<name>A0A5A8D1X6_CAFRO</name>
<accession>A0A5A8D1X6</accession>
<dbReference type="AlphaFoldDB" id="A0A5A8D1X6"/>
<evidence type="ECO:0000313" key="8">
    <source>
        <dbReference type="Proteomes" id="UP000324907"/>
    </source>
</evidence>
<dbReference type="InterPro" id="IPR000169">
    <property type="entry name" value="Pept_cys_AS"/>
</dbReference>
<protein>
    <recommendedName>
        <fullName evidence="9">Peptidase C1A papain C-terminal domain-containing protein</fullName>
    </recommendedName>
</protein>
<organism evidence="7 8">
    <name type="scientific">Cafeteria roenbergensis</name>
    <name type="common">Marine flagellate</name>
    <dbReference type="NCBI Taxonomy" id="33653"/>
    <lineage>
        <taxon>Eukaryota</taxon>
        <taxon>Sar</taxon>
        <taxon>Stramenopiles</taxon>
        <taxon>Bigyra</taxon>
        <taxon>Opalozoa</taxon>
        <taxon>Bicosoecida</taxon>
        <taxon>Cafeteriaceae</taxon>
        <taxon>Cafeteria</taxon>
    </lineage>
</organism>
<evidence type="ECO:0000256" key="4">
    <source>
        <dbReference type="SAM" id="SignalP"/>
    </source>
</evidence>
<feature type="domain" description="Cathepsin propeptide inhibitor" evidence="6">
    <location>
        <begin position="25"/>
        <end position="81"/>
    </location>
</feature>
<dbReference type="GO" id="GO:0008234">
    <property type="term" value="F:cysteine-type peptidase activity"/>
    <property type="evidence" value="ECO:0007669"/>
    <property type="project" value="InterPro"/>
</dbReference>
<dbReference type="InterPro" id="IPR025660">
    <property type="entry name" value="Pept_his_AS"/>
</dbReference>
<evidence type="ECO:0000256" key="2">
    <source>
        <dbReference type="ARBA" id="ARBA00023145"/>
    </source>
</evidence>
<feature type="chain" id="PRO_5022756325" description="Peptidase C1A papain C-terminal domain-containing protein" evidence="4">
    <location>
        <begin position="17"/>
        <end position="253"/>
    </location>
</feature>
<dbReference type="SMART" id="SM00645">
    <property type="entry name" value="Pept_C1"/>
    <property type="match status" value="1"/>
</dbReference>
<dbReference type="PROSITE" id="PS00639">
    <property type="entry name" value="THIOL_PROTEASE_HIS"/>
    <property type="match status" value="1"/>
</dbReference>
<feature type="signal peptide" evidence="4">
    <location>
        <begin position="1"/>
        <end position="16"/>
    </location>
</feature>
<dbReference type="InterPro" id="IPR000668">
    <property type="entry name" value="Peptidase_C1A_C"/>
</dbReference>
<proteinExistence type="inferred from homology"/>
<evidence type="ECO:0000313" key="7">
    <source>
        <dbReference type="EMBL" id="KAA0159108.1"/>
    </source>
</evidence>
<keyword evidence="2" id="KW-0865">Zymogen</keyword>
<dbReference type="InterPro" id="IPR013128">
    <property type="entry name" value="Peptidase_C1A"/>
</dbReference>
<dbReference type="InterPro" id="IPR038765">
    <property type="entry name" value="Papain-like_cys_pep_sf"/>
</dbReference>
<dbReference type="SMART" id="SM00848">
    <property type="entry name" value="Inhibitor_I29"/>
    <property type="match status" value="1"/>
</dbReference>
<dbReference type="InterPro" id="IPR039417">
    <property type="entry name" value="Peptidase_C1A_papain-like"/>
</dbReference>
<dbReference type="SUPFAM" id="SSF54001">
    <property type="entry name" value="Cysteine proteinases"/>
    <property type="match status" value="1"/>
</dbReference>
<evidence type="ECO:0000256" key="3">
    <source>
        <dbReference type="ARBA" id="ARBA00023157"/>
    </source>
</evidence>